<dbReference type="UniPathway" id="UPA00143"/>
<keyword evidence="1" id="KW-0833">Ubl conjugation pathway</keyword>
<comment type="caution">
    <text evidence="4">The sequence shown here is derived from an EMBL/GenBank/DDBJ whole genome shotgun (WGS) entry which is preliminary data.</text>
</comment>
<comment type="similarity">
    <text evidence="2">Belongs to the NPH3 family.</text>
</comment>
<gene>
    <name evidence="4" type="ORF">GH714_001628</name>
</gene>
<reference evidence="4 5" key="1">
    <citation type="journal article" date="2020" name="Mol. Plant">
        <title>The Chromosome-Based Rubber Tree Genome Provides New Insights into Spurge Genome Evolution and Rubber Biosynthesis.</title>
        <authorList>
            <person name="Liu J."/>
            <person name="Shi C."/>
            <person name="Shi C.C."/>
            <person name="Li W."/>
            <person name="Zhang Q.J."/>
            <person name="Zhang Y."/>
            <person name="Li K."/>
            <person name="Lu H.F."/>
            <person name="Shi C."/>
            <person name="Zhu S.T."/>
            <person name="Xiao Z.Y."/>
            <person name="Nan H."/>
            <person name="Yue Y."/>
            <person name="Zhu X.G."/>
            <person name="Wu Y."/>
            <person name="Hong X.N."/>
            <person name="Fan G.Y."/>
            <person name="Tong Y."/>
            <person name="Zhang D."/>
            <person name="Mao C.L."/>
            <person name="Liu Y.L."/>
            <person name="Hao S.J."/>
            <person name="Liu W.Q."/>
            <person name="Lv M.Q."/>
            <person name="Zhang H.B."/>
            <person name="Liu Y."/>
            <person name="Hu-Tang G.R."/>
            <person name="Wang J.P."/>
            <person name="Wang J.H."/>
            <person name="Sun Y.H."/>
            <person name="Ni S.B."/>
            <person name="Chen W.B."/>
            <person name="Zhang X.C."/>
            <person name="Jiao Y.N."/>
            <person name="Eichler E.E."/>
            <person name="Li G.H."/>
            <person name="Liu X."/>
            <person name="Gao L.Z."/>
        </authorList>
    </citation>
    <scope>NUCLEOTIDE SEQUENCE [LARGE SCALE GENOMIC DNA]</scope>
    <source>
        <strain evidence="5">cv. GT1</strain>
        <tissue evidence="4">Leaf</tissue>
    </source>
</reference>
<keyword evidence="5" id="KW-1185">Reference proteome</keyword>
<evidence type="ECO:0000313" key="5">
    <source>
        <dbReference type="Proteomes" id="UP000467840"/>
    </source>
</evidence>
<dbReference type="PANTHER" id="PTHR32370">
    <property type="entry name" value="OS12G0117600 PROTEIN"/>
    <property type="match status" value="1"/>
</dbReference>
<dbReference type="Proteomes" id="UP000467840">
    <property type="component" value="Chromosome 11"/>
</dbReference>
<evidence type="ECO:0000256" key="1">
    <source>
        <dbReference type="ARBA" id="ARBA00022786"/>
    </source>
</evidence>
<dbReference type="EMBL" id="JAAGAX010000002">
    <property type="protein sequence ID" value="KAF2321702.1"/>
    <property type="molecule type" value="Genomic_DNA"/>
</dbReference>
<dbReference type="PROSITE" id="PS51649">
    <property type="entry name" value="NPH3"/>
    <property type="match status" value="1"/>
</dbReference>
<evidence type="ECO:0000256" key="2">
    <source>
        <dbReference type="PROSITE-ProRule" id="PRU00982"/>
    </source>
</evidence>
<dbReference type="InterPro" id="IPR043454">
    <property type="entry name" value="NPH3/RPT2-like"/>
</dbReference>
<accession>A0A6A6N6A0</accession>
<name>A0A6A6N6A0_HEVBR</name>
<evidence type="ECO:0000313" key="4">
    <source>
        <dbReference type="EMBL" id="KAF2321702.1"/>
    </source>
</evidence>
<sequence>MDNYIAEVASDVNLKPMKIRSLAEVLQESSRPLHDGLYRALDVYFKVEFTEPSPEKRLILFKGPVTVPTDMAGQIVQRDGWVTVVRENQVLKVDMENMRSRVGELEEELAK</sequence>
<protein>
    <recommendedName>
        <fullName evidence="3">NPH3 domain-containing protein</fullName>
    </recommendedName>
</protein>
<dbReference type="InterPro" id="IPR027356">
    <property type="entry name" value="NPH3_dom"/>
</dbReference>
<organism evidence="4 5">
    <name type="scientific">Hevea brasiliensis</name>
    <name type="common">Para rubber tree</name>
    <name type="synonym">Siphonia brasiliensis</name>
    <dbReference type="NCBI Taxonomy" id="3981"/>
    <lineage>
        <taxon>Eukaryota</taxon>
        <taxon>Viridiplantae</taxon>
        <taxon>Streptophyta</taxon>
        <taxon>Embryophyta</taxon>
        <taxon>Tracheophyta</taxon>
        <taxon>Spermatophyta</taxon>
        <taxon>Magnoliopsida</taxon>
        <taxon>eudicotyledons</taxon>
        <taxon>Gunneridae</taxon>
        <taxon>Pentapetalae</taxon>
        <taxon>rosids</taxon>
        <taxon>fabids</taxon>
        <taxon>Malpighiales</taxon>
        <taxon>Euphorbiaceae</taxon>
        <taxon>Crotonoideae</taxon>
        <taxon>Micrandreae</taxon>
        <taxon>Hevea</taxon>
    </lineage>
</organism>
<dbReference type="Pfam" id="PF03000">
    <property type="entry name" value="NPH3"/>
    <property type="match status" value="1"/>
</dbReference>
<proteinExistence type="inferred from homology"/>
<feature type="domain" description="NPH3" evidence="3">
    <location>
        <begin position="1"/>
        <end position="100"/>
    </location>
</feature>
<evidence type="ECO:0000259" key="3">
    <source>
        <dbReference type="PROSITE" id="PS51649"/>
    </source>
</evidence>
<dbReference type="AlphaFoldDB" id="A0A6A6N6A0"/>
<dbReference type="GO" id="GO:0016567">
    <property type="term" value="P:protein ubiquitination"/>
    <property type="evidence" value="ECO:0007669"/>
    <property type="project" value="UniProtKB-UniPathway"/>
</dbReference>